<sequence>MISAFDSLDEQYKITEADDKSLKVAATQTSKEKDGDSTSEEIFLGDDELDKMKETLESFSLIDELNENPFAPKRSALADSLEEAMILARIEGSELSQTAGNKEASTQEDQNLEQGLV</sequence>
<organism evidence="2 3">
    <name type="scientific">Rhamnella rubrinervis</name>
    <dbReference type="NCBI Taxonomy" id="2594499"/>
    <lineage>
        <taxon>Eukaryota</taxon>
        <taxon>Viridiplantae</taxon>
        <taxon>Streptophyta</taxon>
        <taxon>Embryophyta</taxon>
        <taxon>Tracheophyta</taxon>
        <taxon>Spermatophyta</taxon>
        <taxon>Magnoliopsida</taxon>
        <taxon>eudicotyledons</taxon>
        <taxon>Gunneridae</taxon>
        <taxon>Pentapetalae</taxon>
        <taxon>rosids</taxon>
        <taxon>fabids</taxon>
        <taxon>Rosales</taxon>
        <taxon>Rhamnaceae</taxon>
        <taxon>rhamnoid group</taxon>
        <taxon>Rhamneae</taxon>
        <taxon>Rhamnella</taxon>
    </lineage>
</organism>
<feature type="region of interest" description="Disordered" evidence="1">
    <location>
        <begin position="94"/>
        <end position="117"/>
    </location>
</feature>
<dbReference type="AlphaFoldDB" id="A0A8K0HBJ1"/>
<evidence type="ECO:0000313" key="2">
    <source>
        <dbReference type="EMBL" id="KAF3449532.1"/>
    </source>
</evidence>
<protein>
    <submittedName>
        <fullName evidence="2">Uncharacterized protein</fullName>
    </submittedName>
</protein>
<comment type="caution">
    <text evidence="2">The sequence shown here is derived from an EMBL/GenBank/DDBJ whole genome shotgun (WGS) entry which is preliminary data.</text>
</comment>
<name>A0A8K0HBJ1_9ROSA</name>
<gene>
    <name evidence="2" type="ORF">FNV43_RR10261</name>
</gene>
<reference evidence="2" key="1">
    <citation type="submission" date="2020-03" db="EMBL/GenBank/DDBJ databases">
        <title>A high-quality chromosome-level genome assembly of a woody plant with both climbing and erect habits, Rhamnella rubrinervis.</title>
        <authorList>
            <person name="Lu Z."/>
            <person name="Yang Y."/>
            <person name="Zhu X."/>
            <person name="Sun Y."/>
        </authorList>
    </citation>
    <scope>NUCLEOTIDE SEQUENCE</scope>
    <source>
        <strain evidence="2">BYM</strain>
        <tissue evidence="2">Leaf</tissue>
    </source>
</reference>
<accession>A0A8K0HBJ1</accession>
<dbReference type="EMBL" id="VOIH02000004">
    <property type="protein sequence ID" value="KAF3449532.1"/>
    <property type="molecule type" value="Genomic_DNA"/>
</dbReference>
<feature type="compositionally biased region" description="Acidic residues" evidence="1">
    <location>
        <begin position="37"/>
        <end position="46"/>
    </location>
</feature>
<keyword evidence="3" id="KW-1185">Reference proteome</keyword>
<proteinExistence type="predicted"/>
<dbReference type="Proteomes" id="UP000796880">
    <property type="component" value="Unassembled WGS sequence"/>
</dbReference>
<feature type="region of interest" description="Disordered" evidence="1">
    <location>
        <begin position="26"/>
        <end position="46"/>
    </location>
</feature>
<evidence type="ECO:0000313" key="3">
    <source>
        <dbReference type="Proteomes" id="UP000796880"/>
    </source>
</evidence>
<evidence type="ECO:0000256" key="1">
    <source>
        <dbReference type="SAM" id="MobiDB-lite"/>
    </source>
</evidence>